<dbReference type="GO" id="GO:0016485">
    <property type="term" value="P:protein processing"/>
    <property type="evidence" value="ECO:0007669"/>
    <property type="project" value="TreeGrafter"/>
</dbReference>
<protein>
    <recommendedName>
        <fullName evidence="2">Peptidase M13 N-terminal domain-containing protein</fullName>
    </recommendedName>
</protein>
<accession>A0A7R9ML20</accession>
<evidence type="ECO:0000313" key="4">
    <source>
        <dbReference type="Proteomes" id="UP000728032"/>
    </source>
</evidence>
<dbReference type="EMBL" id="CAJPVJ010026320">
    <property type="protein sequence ID" value="CAG2179242.1"/>
    <property type="molecule type" value="Genomic_DNA"/>
</dbReference>
<dbReference type="OrthoDB" id="6514819at2759"/>
<dbReference type="InterPro" id="IPR042089">
    <property type="entry name" value="Peptidase_M13_dom_2"/>
</dbReference>
<dbReference type="Proteomes" id="UP000728032">
    <property type="component" value="Unassembled WGS sequence"/>
</dbReference>
<dbReference type="GO" id="GO:0005886">
    <property type="term" value="C:plasma membrane"/>
    <property type="evidence" value="ECO:0007669"/>
    <property type="project" value="TreeGrafter"/>
</dbReference>
<dbReference type="PANTHER" id="PTHR11733:SF192">
    <property type="entry name" value="NEPRILYSIN-21"/>
    <property type="match status" value="1"/>
</dbReference>
<comment type="similarity">
    <text evidence="1">Belongs to the peptidase M13 family.</text>
</comment>
<organism evidence="3">
    <name type="scientific">Oppiella nova</name>
    <dbReference type="NCBI Taxonomy" id="334625"/>
    <lineage>
        <taxon>Eukaryota</taxon>
        <taxon>Metazoa</taxon>
        <taxon>Ecdysozoa</taxon>
        <taxon>Arthropoda</taxon>
        <taxon>Chelicerata</taxon>
        <taxon>Arachnida</taxon>
        <taxon>Acari</taxon>
        <taxon>Acariformes</taxon>
        <taxon>Sarcoptiformes</taxon>
        <taxon>Oribatida</taxon>
        <taxon>Brachypylina</taxon>
        <taxon>Oppioidea</taxon>
        <taxon>Oppiidae</taxon>
        <taxon>Oppiella</taxon>
    </lineage>
</organism>
<keyword evidence="4" id="KW-1185">Reference proteome</keyword>
<evidence type="ECO:0000259" key="2">
    <source>
        <dbReference type="Pfam" id="PF05649"/>
    </source>
</evidence>
<dbReference type="AlphaFoldDB" id="A0A7R9ML20"/>
<dbReference type="EMBL" id="OC941145">
    <property type="protein sequence ID" value="CAD7662106.1"/>
    <property type="molecule type" value="Genomic_DNA"/>
</dbReference>
<reference evidence="3" key="1">
    <citation type="submission" date="2020-11" db="EMBL/GenBank/DDBJ databases">
        <authorList>
            <person name="Tran Van P."/>
        </authorList>
    </citation>
    <scope>NUCLEOTIDE SEQUENCE</scope>
</reference>
<gene>
    <name evidence="3" type="ORF">ONB1V03_LOCUS18666</name>
</gene>
<dbReference type="GO" id="GO:0004222">
    <property type="term" value="F:metalloendopeptidase activity"/>
    <property type="evidence" value="ECO:0007669"/>
    <property type="project" value="InterPro"/>
</dbReference>
<dbReference type="Gene3D" id="1.10.1380.10">
    <property type="entry name" value="Neutral endopeptidase , domain2"/>
    <property type="match status" value="1"/>
</dbReference>
<feature type="non-terminal residue" evidence="3">
    <location>
        <position position="1"/>
    </location>
</feature>
<dbReference type="PROSITE" id="PS51885">
    <property type="entry name" value="NEPRILYSIN"/>
    <property type="match status" value="1"/>
</dbReference>
<dbReference type="SUPFAM" id="SSF55486">
    <property type="entry name" value="Metalloproteases ('zincins'), catalytic domain"/>
    <property type="match status" value="1"/>
</dbReference>
<evidence type="ECO:0000313" key="3">
    <source>
        <dbReference type="EMBL" id="CAD7662106.1"/>
    </source>
</evidence>
<sequence>VRDDDICTTPACEAAGKILKANLNETVDPCDDFYEFACGGWEASHKIPADRSALYSTGILQDQLMNEVKESLSKAVAQNDSNAVIYASGLYKGCIDEVTLNARGVTPLVESLNSVGGWPITGQSAAYDEAVFDWKDAFAKQVSHFGLSPIFSYEAVFDWKDAFAKQVSHFGLSPIFSVSVKPDANDTVTHRVYYDAPNFALGRNELVNMSAYPDIVKAYKQYILQSALLLGAKDDSQTAKDIEDLVAFESKLANFSLPQEKKRDSSVWYNRMTFEAFNQLSGNKIDWLNITNRIYKELNSEIRVKSDELVIVQDIGYYKSVTDLLEKTPTRVVANYLGWSAVMNLGSLTTKKFRDVVFNFNKVVSGVEKEAELSDDCISNLLSSIQYAVSRLYVDKNFTPKDKQEASNIISDIKDSYNELIKESDWLDESTKNKSL</sequence>
<feature type="domain" description="Peptidase M13 N-terminal" evidence="2">
    <location>
        <begin position="29"/>
        <end position="435"/>
    </location>
</feature>
<proteinExistence type="inferred from homology"/>
<dbReference type="InterPro" id="IPR000718">
    <property type="entry name" value="Peptidase_M13"/>
</dbReference>
<feature type="non-terminal residue" evidence="3">
    <location>
        <position position="436"/>
    </location>
</feature>
<dbReference type="PANTHER" id="PTHR11733">
    <property type="entry name" value="ZINC METALLOPROTEASE FAMILY M13 NEPRILYSIN-RELATED"/>
    <property type="match status" value="1"/>
</dbReference>
<name>A0A7R9ML20_9ACAR</name>
<dbReference type="CDD" id="cd08662">
    <property type="entry name" value="M13"/>
    <property type="match status" value="1"/>
</dbReference>
<dbReference type="Pfam" id="PF05649">
    <property type="entry name" value="Peptidase_M13_N"/>
    <property type="match status" value="1"/>
</dbReference>
<evidence type="ECO:0000256" key="1">
    <source>
        <dbReference type="ARBA" id="ARBA00007357"/>
    </source>
</evidence>
<dbReference type="InterPro" id="IPR008753">
    <property type="entry name" value="Peptidase_M13_N"/>
</dbReference>